<protein>
    <recommendedName>
        <fullName evidence="10">dITP/XTP pyrophosphatase</fullName>
        <ecNumber evidence="10">3.6.1.66</ecNumber>
    </recommendedName>
    <alternativeName>
        <fullName evidence="10">Non-canonical purine NTP pyrophosphatase</fullName>
    </alternativeName>
    <alternativeName>
        <fullName evidence="10">Non-standard purine NTP pyrophosphatase</fullName>
    </alternativeName>
    <alternativeName>
        <fullName evidence="10">Nucleoside-triphosphate diphosphatase</fullName>
    </alternativeName>
    <alternativeName>
        <fullName evidence="10">Nucleoside-triphosphate pyrophosphatase</fullName>
        <shortName evidence="10">NTPase</shortName>
    </alternativeName>
</protein>
<dbReference type="PATRIC" id="fig|1618985.3.peg.157"/>
<dbReference type="GO" id="GO:0009117">
    <property type="term" value="P:nucleotide metabolic process"/>
    <property type="evidence" value="ECO:0007669"/>
    <property type="project" value="UniProtKB-KW"/>
</dbReference>
<evidence type="ECO:0000313" key="12">
    <source>
        <dbReference type="EMBL" id="KKR87504.1"/>
    </source>
</evidence>
<keyword evidence="3 10" id="KW-0479">Metal-binding</keyword>
<dbReference type="CDD" id="cd00515">
    <property type="entry name" value="HAM1"/>
    <property type="match status" value="1"/>
</dbReference>
<evidence type="ECO:0000313" key="13">
    <source>
        <dbReference type="Proteomes" id="UP000034616"/>
    </source>
</evidence>
<dbReference type="EC" id="3.6.1.66" evidence="10"/>
<comment type="subunit">
    <text evidence="2 10">Homodimer.</text>
</comment>
<comment type="catalytic activity">
    <reaction evidence="9 10">
        <text>XTP + H2O = XMP + diphosphate + H(+)</text>
        <dbReference type="Rhea" id="RHEA:28610"/>
        <dbReference type="ChEBI" id="CHEBI:15377"/>
        <dbReference type="ChEBI" id="CHEBI:15378"/>
        <dbReference type="ChEBI" id="CHEBI:33019"/>
        <dbReference type="ChEBI" id="CHEBI:57464"/>
        <dbReference type="ChEBI" id="CHEBI:61314"/>
        <dbReference type="EC" id="3.6.1.66"/>
    </reaction>
</comment>
<feature type="binding site" evidence="10">
    <location>
        <begin position="182"/>
        <end position="183"/>
    </location>
    <ligand>
        <name>substrate</name>
    </ligand>
</feature>
<proteinExistence type="inferred from homology"/>
<dbReference type="GO" id="GO:0009146">
    <property type="term" value="P:purine nucleoside triphosphate catabolic process"/>
    <property type="evidence" value="ECO:0007669"/>
    <property type="project" value="UniProtKB-UniRule"/>
</dbReference>
<dbReference type="GO" id="GO:0005829">
    <property type="term" value="C:cytosol"/>
    <property type="evidence" value="ECO:0007669"/>
    <property type="project" value="TreeGrafter"/>
</dbReference>
<comment type="caution">
    <text evidence="10">Lacks conserved residue(s) required for the propagation of feature annotation.</text>
</comment>
<dbReference type="NCBIfam" id="TIGR00042">
    <property type="entry name" value="RdgB/HAM1 family non-canonical purine NTP pyrophosphatase"/>
    <property type="match status" value="1"/>
</dbReference>
<evidence type="ECO:0000256" key="8">
    <source>
        <dbReference type="ARBA" id="ARBA00051875"/>
    </source>
</evidence>
<dbReference type="GO" id="GO:0046872">
    <property type="term" value="F:metal ion binding"/>
    <property type="evidence" value="ECO:0007669"/>
    <property type="project" value="UniProtKB-KW"/>
</dbReference>
<evidence type="ECO:0000256" key="2">
    <source>
        <dbReference type="ARBA" id="ARBA00011738"/>
    </source>
</evidence>
<keyword evidence="5 10" id="KW-0378">Hydrolase</keyword>
<feature type="active site" description="Proton acceptor" evidence="10">
    <location>
        <position position="69"/>
    </location>
</feature>
<dbReference type="GO" id="GO:0017111">
    <property type="term" value="F:ribonucleoside triphosphate phosphatase activity"/>
    <property type="evidence" value="ECO:0007669"/>
    <property type="project" value="InterPro"/>
</dbReference>
<comment type="function">
    <text evidence="10">Pyrophosphatase that catalyzes the hydrolysis of nucleoside triphosphates to their monophosphate derivatives, with a high preference for the non-canonical purine nucleotides XTP (xanthosine triphosphate), dITP (deoxyinosine triphosphate) and ITP. Seems to function as a house-cleaning enzyme that removes non-canonical purine nucleotides from the nucleotide pool, thus preventing their incorporation into DNA/RNA and avoiding chromosomal lesions.</text>
</comment>
<comment type="catalytic activity">
    <reaction evidence="8 10">
        <text>dITP + H2O = dIMP + diphosphate + H(+)</text>
        <dbReference type="Rhea" id="RHEA:28342"/>
        <dbReference type="ChEBI" id="CHEBI:15377"/>
        <dbReference type="ChEBI" id="CHEBI:15378"/>
        <dbReference type="ChEBI" id="CHEBI:33019"/>
        <dbReference type="ChEBI" id="CHEBI:61194"/>
        <dbReference type="ChEBI" id="CHEBI:61382"/>
        <dbReference type="EC" id="3.6.1.66"/>
    </reaction>
</comment>
<dbReference type="Gene3D" id="3.90.950.10">
    <property type="match status" value="1"/>
</dbReference>
<evidence type="ECO:0000256" key="5">
    <source>
        <dbReference type="ARBA" id="ARBA00022801"/>
    </source>
</evidence>
<evidence type="ECO:0000256" key="1">
    <source>
        <dbReference type="ARBA" id="ARBA00008023"/>
    </source>
</evidence>
<feature type="binding site" evidence="10">
    <location>
        <position position="70"/>
    </location>
    <ligand>
        <name>substrate</name>
    </ligand>
</feature>
<dbReference type="EMBL" id="LCAH01000002">
    <property type="protein sequence ID" value="KKR87504.1"/>
    <property type="molecule type" value="Genomic_DNA"/>
</dbReference>
<dbReference type="GO" id="GO:0036220">
    <property type="term" value="F:ITP diphosphatase activity"/>
    <property type="evidence" value="ECO:0007669"/>
    <property type="project" value="UniProtKB-UniRule"/>
</dbReference>
<dbReference type="Pfam" id="PF01725">
    <property type="entry name" value="Ham1p_like"/>
    <property type="match status" value="1"/>
</dbReference>
<name>A0A0G0UEZ3_9BACT</name>
<feature type="binding site" evidence="10">
    <location>
        <position position="177"/>
    </location>
    <ligand>
        <name>substrate</name>
    </ligand>
</feature>
<keyword evidence="4 10" id="KW-0547">Nucleotide-binding</keyword>
<dbReference type="Proteomes" id="UP000034616">
    <property type="component" value="Unassembled WGS sequence"/>
</dbReference>
<keyword evidence="7 10" id="KW-0546">Nucleotide metabolism</keyword>
<comment type="cofactor">
    <cofactor evidence="10">
        <name>Mg(2+)</name>
        <dbReference type="ChEBI" id="CHEBI:18420"/>
    </cofactor>
    <text evidence="10">Binds 1 Mg(2+) ion per subunit.</text>
</comment>
<dbReference type="InterPro" id="IPR002637">
    <property type="entry name" value="RdgB/HAM1"/>
</dbReference>
<keyword evidence="6 10" id="KW-0460">Magnesium</keyword>
<dbReference type="AlphaFoldDB" id="A0A0G0UEZ3"/>
<evidence type="ECO:0000256" key="10">
    <source>
        <dbReference type="HAMAP-Rule" id="MF_01405"/>
    </source>
</evidence>
<accession>A0A0G0UEZ3</accession>
<evidence type="ECO:0000256" key="11">
    <source>
        <dbReference type="RuleBase" id="RU003781"/>
    </source>
</evidence>
<evidence type="ECO:0000256" key="6">
    <source>
        <dbReference type="ARBA" id="ARBA00022842"/>
    </source>
</evidence>
<organism evidence="12 13">
    <name type="scientific">Candidatus Uhrbacteria bacterium GW2011_GWC2_41_11</name>
    <dbReference type="NCBI Taxonomy" id="1618985"/>
    <lineage>
        <taxon>Bacteria</taxon>
        <taxon>Candidatus Uhriibacteriota</taxon>
    </lineage>
</organism>
<sequence>MKIIFATHNPGKIEEMRVLLADANIEVASAEEVGVLEDVVEDGETFAENALKKARFVVKQTGHWSVADDSGLCVWALGCLPGVRTARWAGEGASDEKLIEHTLETMKEIPEGKRQAWFESSVALVAPDGEEWVFTGKVSGTISTLPRGSAKIKLPYDVLFVPDGYHQTFAEMSDQEKNQLSHRGRAFTQLKTFLAQYAK</sequence>
<dbReference type="PANTHER" id="PTHR11067">
    <property type="entry name" value="INOSINE TRIPHOSPHATE PYROPHOSPHATASE/HAM1 PROTEIN"/>
    <property type="match status" value="1"/>
</dbReference>
<comment type="caution">
    <text evidence="12">The sequence shown here is derived from an EMBL/GenBank/DDBJ whole genome shotgun (WGS) entry which is preliminary data.</text>
</comment>
<dbReference type="InterPro" id="IPR029001">
    <property type="entry name" value="ITPase-like_fam"/>
</dbReference>
<dbReference type="HAMAP" id="MF_01405">
    <property type="entry name" value="Non_canon_purine_NTPase"/>
    <property type="match status" value="1"/>
</dbReference>
<dbReference type="InterPro" id="IPR020922">
    <property type="entry name" value="dITP/XTP_pyrophosphatase"/>
</dbReference>
<reference evidence="12 13" key="1">
    <citation type="journal article" date="2015" name="Nature">
        <title>rRNA introns, odd ribosomes, and small enigmatic genomes across a large radiation of phyla.</title>
        <authorList>
            <person name="Brown C.T."/>
            <person name="Hug L.A."/>
            <person name="Thomas B.C."/>
            <person name="Sharon I."/>
            <person name="Castelle C.J."/>
            <person name="Singh A."/>
            <person name="Wilkins M.J."/>
            <person name="Williams K.H."/>
            <person name="Banfield J.F."/>
        </authorList>
    </citation>
    <scope>NUCLEOTIDE SEQUENCE [LARGE SCALE GENOMIC DNA]</scope>
</reference>
<dbReference type="SUPFAM" id="SSF52972">
    <property type="entry name" value="ITPase-like"/>
    <property type="match status" value="1"/>
</dbReference>
<evidence type="ECO:0000256" key="4">
    <source>
        <dbReference type="ARBA" id="ARBA00022741"/>
    </source>
</evidence>
<dbReference type="GO" id="GO:0000166">
    <property type="term" value="F:nucleotide binding"/>
    <property type="evidence" value="ECO:0007669"/>
    <property type="project" value="UniProtKB-KW"/>
</dbReference>
<dbReference type="FunFam" id="3.90.950.10:FF:000001">
    <property type="entry name" value="dITP/XTP pyrophosphatase"/>
    <property type="match status" value="1"/>
</dbReference>
<evidence type="ECO:0000256" key="3">
    <source>
        <dbReference type="ARBA" id="ARBA00022723"/>
    </source>
</evidence>
<evidence type="ECO:0000256" key="7">
    <source>
        <dbReference type="ARBA" id="ARBA00023080"/>
    </source>
</evidence>
<dbReference type="GO" id="GO:0035870">
    <property type="term" value="F:dITP diphosphatase activity"/>
    <property type="evidence" value="ECO:0007669"/>
    <property type="project" value="UniProtKB-UniRule"/>
</dbReference>
<gene>
    <name evidence="12" type="ORF">UU35_C0002G0005</name>
</gene>
<evidence type="ECO:0000256" key="9">
    <source>
        <dbReference type="ARBA" id="ARBA00052017"/>
    </source>
</evidence>
<feature type="binding site" evidence="10">
    <location>
        <position position="69"/>
    </location>
    <ligand>
        <name>Mg(2+)</name>
        <dbReference type="ChEBI" id="CHEBI:18420"/>
    </ligand>
</feature>
<comment type="similarity">
    <text evidence="1 10 11">Belongs to the HAM1 NTPase family.</text>
</comment>
<feature type="binding site" evidence="10">
    <location>
        <begin position="7"/>
        <end position="12"/>
    </location>
    <ligand>
        <name>substrate</name>
    </ligand>
</feature>
<comment type="catalytic activity">
    <reaction evidence="10">
        <text>ITP + H2O = IMP + diphosphate + H(+)</text>
        <dbReference type="Rhea" id="RHEA:29399"/>
        <dbReference type="ChEBI" id="CHEBI:15377"/>
        <dbReference type="ChEBI" id="CHEBI:15378"/>
        <dbReference type="ChEBI" id="CHEBI:33019"/>
        <dbReference type="ChEBI" id="CHEBI:58053"/>
        <dbReference type="ChEBI" id="CHEBI:61402"/>
        <dbReference type="EC" id="3.6.1.66"/>
    </reaction>
</comment>
<dbReference type="GO" id="GO:0036222">
    <property type="term" value="F:XTP diphosphatase activity"/>
    <property type="evidence" value="ECO:0007669"/>
    <property type="project" value="UniProtKB-UniRule"/>
</dbReference>
<dbReference type="PANTHER" id="PTHR11067:SF9">
    <property type="entry name" value="INOSINE TRIPHOSPHATE PYROPHOSPHATASE"/>
    <property type="match status" value="1"/>
</dbReference>